<name>A0ABQ5QWT4_9ACTN</name>
<keyword evidence="8" id="KW-1185">Reference proteome</keyword>
<dbReference type="EMBL" id="BSDI01000018">
    <property type="protein sequence ID" value="GLH98750.1"/>
    <property type="molecule type" value="Genomic_DNA"/>
</dbReference>
<feature type="domain" description="Major facilitator superfamily (MFS) profile" evidence="6">
    <location>
        <begin position="2"/>
        <end position="469"/>
    </location>
</feature>
<keyword evidence="4 5" id="KW-0472">Membrane</keyword>
<evidence type="ECO:0000256" key="1">
    <source>
        <dbReference type="ARBA" id="ARBA00004651"/>
    </source>
</evidence>
<feature type="transmembrane region" description="Helical" evidence="5">
    <location>
        <begin position="227"/>
        <end position="245"/>
    </location>
</feature>
<comment type="subcellular location">
    <subcellularLocation>
        <location evidence="1">Cell membrane</location>
        <topology evidence="1">Multi-pass membrane protein</topology>
    </subcellularLocation>
</comment>
<feature type="transmembrane region" description="Helical" evidence="5">
    <location>
        <begin position="93"/>
        <end position="114"/>
    </location>
</feature>
<feature type="transmembrane region" description="Helical" evidence="5">
    <location>
        <begin position="39"/>
        <end position="56"/>
    </location>
</feature>
<feature type="transmembrane region" description="Helical" evidence="5">
    <location>
        <begin position="68"/>
        <end position="87"/>
    </location>
</feature>
<dbReference type="InterPro" id="IPR036259">
    <property type="entry name" value="MFS_trans_sf"/>
</dbReference>
<feature type="transmembrane region" description="Helical" evidence="5">
    <location>
        <begin position="157"/>
        <end position="176"/>
    </location>
</feature>
<feature type="transmembrane region" description="Helical" evidence="5">
    <location>
        <begin position="331"/>
        <end position="350"/>
    </location>
</feature>
<organism evidence="7 8">
    <name type="scientific">Phytohabitans aurantiacus</name>
    <dbReference type="NCBI Taxonomy" id="3016789"/>
    <lineage>
        <taxon>Bacteria</taxon>
        <taxon>Bacillati</taxon>
        <taxon>Actinomycetota</taxon>
        <taxon>Actinomycetes</taxon>
        <taxon>Micromonosporales</taxon>
        <taxon>Micromonosporaceae</taxon>
    </lineage>
</organism>
<dbReference type="PROSITE" id="PS50850">
    <property type="entry name" value="MFS"/>
    <property type="match status" value="1"/>
</dbReference>
<dbReference type="PANTHER" id="PTHR42718">
    <property type="entry name" value="MAJOR FACILITATOR SUPERFAMILY MULTIDRUG TRANSPORTER MFSC"/>
    <property type="match status" value="1"/>
</dbReference>
<feature type="transmembrane region" description="Helical" evidence="5">
    <location>
        <begin position="406"/>
        <end position="423"/>
    </location>
</feature>
<dbReference type="Proteomes" id="UP001144280">
    <property type="component" value="Unassembled WGS sequence"/>
</dbReference>
<evidence type="ECO:0000256" key="2">
    <source>
        <dbReference type="ARBA" id="ARBA00022692"/>
    </source>
</evidence>
<dbReference type="SUPFAM" id="SSF103473">
    <property type="entry name" value="MFS general substrate transporter"/>
    <property type="match status" value="1"/>
</dbReference>
<proteinExistence type="predicted"/>
<dbReference type="Gene3D" id="1.20.1720.10">
    <property type="entry name" value="Multidrug resistance protein D"/>
    <property type="match status" value="1"/>
</dbReference>
<keyword evidence="2 5" id="KW-0812">Transmembrane</keyword>
<dbReference type="PRINTS" id="PR01036">
    <property type="entry name" value="TCRTETB"/>
</dbReference>
<keyword evidence="3 5" id="KW-1133">Transmembrane helix</keyword>
<sequence length="486" mass="50142">MGLFAILAATLMNLLDSTIVNVAAPAIHAELGGSYTALQWIAAGYTLALAVGLLTGGRLGDMFGRKRMLMIGLVGFVAASLVCAVTPTIETLIIARVIQGLFGAVMIPQGFGLIRDLFPPDQMGKAFGIFGPMIGLATILGPVVAGMLVDADVFGTGWRMIFAINLPLGAFALLAGRIALPDAAPGQTTGRRGTLDLPGVVLAGVAMFALIFPLVQGRELGWPTWSLALLVASVPLIGGFIVYQIRRRRSGATPLVELSVFAKRSYTSGVAFVVVFFGAIVGFSLAVGLFLQLGLGYSPTRASMTMAAWAVGAFLGSGFSAGAAAKLGRRILHLGLAIMTVGTAGVYVVFERYGAEIGTWTLTAPLFIFGLGMGMIFVPLFDIIMGDIEDREVGSAAGMLESIQQLGASIGVAVLGTVFFGIAKPSTGSAGHGLLDAGTAVDAATAVTLLTIVLSVAAFGLGFLLPRKARAVHAEKAPEPELALVA</sequence>
<feature type="transmembrane region" description="Helical" evidence="5">
    <location>
        <begin position="266"/>
        <end position="291"/>
    </location>
</feature>
<dbReference type="PANTHER" id="PTHR42718:SF39">
    <property type="entry name" value="ACTINORHODIN TRANSPORTER-RELATED"/>
    <property type="match status" value="1"/>
</dbReference>
<feature type="transmembrane region" description="Helical" evidence="5">
    <location>
        <begin position="197"/>
        <end position="215"/>
    </location>
</feature>
<dbReference type="Pfam" id="PF07690">
    <property type="entry name" value="MFS_1"/>
    <property type="match status" value="1"/>
</dbReference>
<dbReference type="Gene3D" id="1.20.1250.20">
    <property type="entry name" value="MFS general substrate transporter like domains"/>
    <property type="match status" value="1"/>
</dbReference>
<feature type="transmembrane region" description="Helical" evidence="5">
    <location>
        <begin position="362"/>
        <end position="385"/>
    </location>
</feature>
<evidence type="ECO:0000313" key="7">
    <source>
        <dbReference type="EMBL" id="GLH98750.1"/>
    </source>
</evidence>
<reference evidence="7" key="1">
    <citation type="submission" date="2022-12" db="EMBL/GenBank/DDBJ databases">
        <title>New Phytohabitans aurantiacus sp. RD004123 nov., an actinomycete isolated from soil.</title>
        <authorList>
            <person name="Triningsih D.W."/>
            <person name="Harunari E."/>
            <person name="Igarashi Y."/>
        </authorList>
    </citation>
    <scope>NUCLEOTIDE SEQUENCE</scope>
    <source>
        <strain evidence="7">RD004123</strain>
    </source>
</reference>
<protein>
    <recommendedName>
        <fullName evidence="6">Major facilitator superfamily (MFS) profile domain-containing protein</fullName>
    </recommendedName>
</protein>
<evidence type="ECO:0000256" key="4">
    <source>
        <dbReference type="ARBA" id="ARBA00023136"/>
    </source>
</evidence>
<feature type="transmembrane region" description="Helical" evidence="5">
    <location>
        <begin position="126"/>
        <end position="145"/>
    </location>
</feature>
<dbReference type="InterPro" id="IPR011701">
    <property type="entry name" value="MFS"/>
</dbReference>
<evidence type="ECO:0000259" key="6">
    <source>
        <dbReference type="PROSITE" id="PS50850"/>
    </source>
</evidence>
<dbReference type="InterPro" id="IPR020846">
    <property type="entry name" value="MFS_dom"/>
</dbReference>
<evidence type="ECO:0000256" key="5">
    <source>
        <dbReference type="SAM" id="Phobius"/>
    </source>
</evidence>
<dbReference type="CDD" id="cd17321">
    <property type="entry name" value="MFS_MMR_MDR_like"/>
    <property type="match status" value="1"/>
</dbReference>
<comment type="caution">
    <text evidence="7">The sequence shown here is derived from an EMBL/GenBank/DDBJ whole genome shotgun (WGS) entry which is preliminary data.</text>
</comment>
<evidence type="ECO:0000313" key="8">
    <source>
        <dbReference type="Proteomes" id="UP001144280"/>
    </source>
</evidence>
<gene>
    <name evidence="7" type="ORF">Pa4123_40250</name>
</gene>
<accession>A0ABQ5QWT4</accession>
<evidence type="ECO:0000256" key="3">
    <source>
        <dbReference type="ARBA" id="ARBA00022989"/>
    </source>
</evidence>
<feature type="transmembrane region" description="Helical" evidence="5">
    <location>
        <begin position="303"/>
        <end position="324"/>
    </location>
</feature>
<feature type="transmembrane region" description="Helical" evidence="5">
    <location>
        <begin position="443"/>
        <end position="465"/>
    </location>
</feature>